<proteinExistence type="inferred from homology"/>
<dbReference type="PANTHER" id="PTHR36536">
    <property type="entry name" value="UPF0111 PROTEIN HI_1603"/>
    <property type="match status" value="1"/>
</dbReference>
<dbReference type="InterPro" id="IPR002727">
    <property type="entry name" value="DUF47"/>
</dbReference>
<accession>A0A7J3I9C3</accession>
<dbReference type="Pfam" id="PF01865">
    <property type="entry name" value="PhoU_div"/>
    <property type="match status" value="1"/>
</dbReference>
<name>A0A7J3I9C3_9CREN</name>
<organism evidence="2">
    <name type="scientific">Ignisphaera aggregans</name>
    <dbReference type="NCBI Taxonomy" id="334771"/>
    <lineage>
        <taxon>Archaea</taxon>
        <taxon>Thermoproteota</taxon>
        <taxon>Thermoprotei</taxon>
        <taxon>Desulfurococcales</taxon>
        <taxon>Desulfurococcaceae</taxon>
        <taxon>Ignisphaera</taxon>
    </lineage>
</organism>
<dbReference type="PANTHER" id="PTHR36536:SF3">
    <property type="entry name" value="UPF0111 PROTEIN HI_1603"/>
    <property type="match status" value="1"/>
</dbReference>
<evidence type="ECO:0000256" key="1">
    <source>
        <dbReference type="ARBA" id="ARBA00008591"/>
    </source>
</evidence>
<reference evidence="2" key="1">
    <citation type="journal article" date="2020" name="mSystems">
        <title>Genome- and Community-Level Interaction Insights into Carbon Utilization and Element Cycling Functions of Hydrothermarchaeota in Hydrothermal Sediment.</title>
        <authorList>
            <person name="Zhou Z."/>
            <person name="Liu Y."/>
            <person name="Xu W."/>
            <person name="Pan J."/>
            <person name="Luo Z.H."/>
            <person name="Li M."/>
        </authorList>
    </citation>
    <scope>NUCLEOTIDE SEQUENCE [LARGE SCALE GENOMIC DNA]</scope>
    <source>
        <strain evidence="2">SpSt-618</strain>
    </source>
</reference>
<sequence length="216" mass="25018">MNEELQQMLDSVHRYSSMVSNIVKCISNSLNYIDSLRPGEARIELAKAISIDTEADRYRRELIENTLVAIKDSIARGYILNILRMLDRVSEWAKESIRYLDLIPYMEIPASIRSYIQEMVKISVKGVEKIVEALDFIKREEYGSTVEACKEVESLEEKADELLHNVRKNLITYSNKIQNQITIIFLKDFIESIESVTDYEEDAADIVRALAIYLKR</sequence>
<dbReference type="EMBL" id="DTAI01000196">
    <property type="protein sequence ID" value="HGN37201.1"/>
    <property type="molecule type" value="Genomic_DNA"/>
</dbReference>
<protein>
    <submittedName>
        <fullName evidence="2">DUF47 family protein</fullName>
    </submittedName>
</protein>
<dbReference type="Gene3D" id="1.20.58.220">
    <property type="entry name" value="Phosphate transport system protein phou homolog 2, domain 2"/>
    <property type="match status" value="1"/>
</dbReference>
<gene>
    <name evidence="2" type="ORF">ENT87_06610</name>
</gene>
<dbReference type="SUPFAM" id="SSF109755">
    <property type="entry name" value="PhoU-like"/>
    <property type="match status" value="1"/>
</dbReference>
<dbReference type="InterPro" id="IPR018445">
    <property type="entry name" value="Put_Phosphate_transp_reg"/>
</dbReference>
<comment type="caution">
    <text evidence="2">The sequence shown here is derived from an EMBL/GenBank/DDBJ whole genome shotgun (WGS) entry which is preliminary data.</text>
</comment>
<evidence type="ECO:0000313" key="2">
    <source>
        <dbReference type="EMBL" id="HGN37201.1"/>
    </source>
</evidence>
<dbReference type="InterPro" id="IPR038078">
    <property type="entry name" value="PhoU-like_sf"/>
</dbReference>
<comment type="similarity">
    <text evidence="1">Belongs to the UPF0111 family.</text>
</comment>
<dbReference type="AlphaFoldDB" id="A0A7J3I9C3"/>